<dbReference type="AlphaFoldDB" id="A0A1H2XMP3"/>
<dbReference type="OrthoDB" id="9799827at2"/>
<keyword evidence="7" id="KW-0418">Kinase</keyword>
<keyword evidence="2" id="KW-0813">Transport</keyword>
<comment type="subcellular location">
    <subcellularLocation>
        <location evidence="1">Cytoplasm</location>
    </subcellularLocation>
</comment>
<evidence type="ECO:0000256" key="4">
    <source>
        <dbReference type="ARBA" id="ARBA00022597"/>
    </source>
</evidence>
<keyword evidence="3" id="KW-0963">Cytoplasm</keyword>
<dbReference type="EMBL" id="FNNG01000005">
    <property type="protein sequence ID" value="SDW94163.1"/>
    <property type="molecule type" value="Genomic_DNA"/>
</dbReference>
<evidence type="ECO:0000313" key="10">
    <source>
        <dbReference type="Proteomes" id="UP000198828"/>
    </source>
</evidence>
<gene>
    <name evidence="9" type="ORF">SAMN05660923_01488</name>
</gene>
<dbReference type="PANTHER" id="PTHR33799:SF1">
    <property type="entry name" value="PTS SYSTEM MANNOSE-SPECIFIC EIIAB COMPONENT-RELATED"/>
    <property type="match status" value="1"/>
</dbReference>
<evidence type="ECO:0000256" key="2">
    <source>
        <dbReference type="ARBA" id="ARBA00022448"/>
    </source>
</evidence>
<keyword evidence="10" id="KW-1185">Reference proteome</keyword>
<protein>
    <submittedName>
        <fullName evidence="9">PTS system, mannose-specific IIA component</fullName>
    </submittedName>
</protein>
<dbReference type="Pfam" id="PF03610">
    <property type="entry name" value="EIIA-man"/>
    <property type="match status" value="1"/>
</dbReference>
<keyword evidence="4" id="KW-0762">Sugar transport</keyword>
<accession>A0A1H2XMP3</accession>
<dbReference type="GO" id="GO:0016301">
    <property type="term" value="F:kinase activity"/>
    <property type="evidence" value="ECO:0007669"/>
    <property type="project" value="UniProtKB-KW"/>
</dbReference>
<evidence type="ECO:0000256" key="3">
    <source>
        <dbReference type="ARBA" id="ARBA00022490"/>
    </source>
</evidence>
<evidence type="ECO:0000313" key="9">
    <source>
        <dbReference type="EMBL" id="SDW94163.1"/>
    </source>
</evidence>
<feature type="domain" description="PTS EIIA type-4" evidence="8">
    <location>
        <begin position="3"/>
        <end position="127"/>
    </location>
</feature>
<dbReference type="InterPro" id="IPR051471">
    <property type="entry name" value="Bacterial_PTS_sugar_comp"/>
</dbReference>
<evidence type="ECO:0000256" key="5">
    <source>
        <dbReference type="ARBA" id="ARBA00022679"/>
    </source>
</evidence>
<name>A0A1H2XMP3_9FIRM</name>
<proteinExistence type="predicted"/>
<dbReference type="CDD" id="cd00006">
    <property type="entry name" value="PTS_IIA_man"/>
    <property type="match status" value="1"/>
</dbReference>
<dbReference type="PROSITE" id="PS51096">
    <property type="entry name" value="PTS_EIIA_TYPE_4"/>
    <property type="match status" value="1"/>
</dbReference>
<keyword evidence="6" id="KW-0598">Phosphotransferase system</keyword>
<dbReference type="GO" id="GO:0016020">
    <property type="term" value="C:membrane"/>
    <property type="evidence" value="ECO:0007669"/>
    <property type="project" value="InterPro"/>
</dbReference>
<sequence length="133" mass="15021">MNRKAVLVITHGKFGIELLKSVEMIMGEQEDAKALGLQLGDKVDDLRNEVEKIILENEKEDKETIIFVDILGGSPSNIALYVLKKHNSVKLITGVNMPMLIEVFQSRDFVELDELLEKIINSSMEGINKFEFS</sequence>
<evidence type="ECO:0000256" key="1">
    <source>
        <dbReference type="ARBA" id="ARBA00004496"/>
    </source>
</evidence>
<keyword evidence="5" id="KW-0808">Transferase</keyword>
<reference evidence="9 10" key="1">
    <citation type="submission" date="2016-10" db="EMBL/GenBank/DDBJ databases">
        <authorList>
            <person name="de Groot N.N."/>
        </authorList>
    </citation>
    <scope>NUCLEOTIDE SEQUENCE [LARGE SCALE GENOMIC DNA]</scope>
    <source>
        <strain evidence="9 10">DSM 23310</strain>
    </source>
</reference>
<dbReference type="Proteomes" id="UP000198828">
    <property type="component" value="Unassembled WGS sequence"/>
</dbReference>
<evidence type="ECO:0000256" key="6">
    <source>
        <dbReference type="ARBA" id="ARBA00022683"/>
    </source>
</evidence>
<dbReference type="RefSeq" id="WP_093752343.1">
    <property type="nucleotide sequence ID" value="NZ_FNNG01000005.1"/>
</dbReference>
<dbReference type="GO" id="GO:0009401">
    <property type="term" value="P:phosphoenolpyruvate-dependent sugar phosphotransferase system"/>
    <property type="evidence" value="ECO:0007669"/>
    <property type="project" value="UniProtKB-KW"/>
</dbReference>
<dbReference type="SUPFAM" id="SSF53062">
    <property type="entry name" value="PTS system fructose IIA component-like"/>
    <property type="match status" value="1"/>
</dbReference>
<dbReference type="PANTHER" id="PTHR33799">
    <property type="entry name" value="PTS PERMEASE-RELATED-RELATED"/>
    <property type="match status" value="1"/>
</dbReference>
<evidence type="ECO:0000259" key="8">
    <source>
        <dbReference type="PROSITE" id="PS51096"/>
    </source>
</evidence>
<dbReference type="InterPro" id="IPR004701">
    <property type="entry name" value="PTS_EIIA_man-typ"/>
</dbReference>
<organism evidence="9 10">
    <name type="scientific">Tepidimicrobium xylanilyticum</name>
    <dbReference type="NCBI Taxonomy" id="1123352"/>
    <lineage>
        <taxon>Bacteria</taxon>
        <taxon>Bacillati</taxon>
        <taxon>Bacillota</taxon>
        <taxon>Tissierellia</taxon>
        <taxon>Tissierellales</taxon>
        <taxon>Tepidimicrobiaceae</taxon>
        <taxon>Tepidimicrobium</taxon>
    </lineage>
</organism>
<dbReference type="InterPro" id="IPR036662">
    <property type="entry name" value="PTS_EIIA_man-typ_sf"/>
</dbReference>
<evidence type="ECO:0000256" key="7">
    <source>
        <dbReference type="ARBA" id="ARBA00022777"/>
    </source>
</evidence>
<dbReference type="GO" id="GO:0005737">
    <property type="term" value="C:cytoplasm"/>
    <property type="evidence" value="ECO:0007669"/>
    <property type="project" value="UniProtKB-SubCell"/>
</dbReference>
<dbReference type="InterPro" id="IPR033887">
    <property type="entry name" value="PTS_IIA_man"/>
</dbReference>
<dbReference type="Gene3D" id="3.40.50.510">
    <property type="entry name" value="Phosphotransferase system, mannose-type IIA component"/>
    <property type="match status" value="1"/>
</dbReference>